<dbReference type="GO" id="GO:0005829">
    <property type="term" value="C:cytosol"/>
    <property type="evidence" value="ECO:0007669"/>
    <property type="project" value="TreeGrafter"/>
</dbReference>
<dbReference type="InterPro" id="IPR011045">
    <property type="entry name" value="N2O_reductase_N"/>
</dbReference>
<evidence type="ECO:0000256" key="5">
    <source>
        <dbReference type="HAMAP-Rule" id="MF_01605"/>
    </source>
</evidence>
<keyword evidence="7" id="KW-1185">Reference proteome</keyword>
<dbReference type="OrthoDB" id="9790815at2"/>
<evidence type="ECO:0000313" key="6">
    <source>
        <dbReference type="EMBL" id="ATA18788.1"/>
    </source>
</evidence>
<sequence>MKQIVYVASPESQQIHVWQLDDAGALALLQTVDVPGQVQPIAIHPDKRYLYVGVRPAFGVVSYRIDEDGRLQEAGMAPLPGGPTHISTDLQGRYLFSVSYSGNCASVSPIGEDGVVAAPLQEINGLTAPHSANIDPTNQLVLIPCLKEDRIRLFDLSPQGQLAPHSQPEIDAASGAGPRHMAFHPNQRYAYCVNELDSTVDVLAIGEDGKKYTTVQTLDVMPADFSGTRWAADIHITPDGRFLYTSDRTASILTIFRVAQDGSALSVVGHHPTEQQPRGFNIDHSGRYVISAGQQSDHIAVYAINSADGTLKTLARYPVGKGPMWVSILAQ</sequence>
<dbReference type="InterPro" id="IPR022528">
    <property type="entry name" value="6PGL_YbhE-like"/>
</dbReference>
<dbReference type="Gene3D" id="2.130.10.10">
    <property type="entry name" value="YVTN repeat-like/Quinoprotein amine dehydrogenase"/>
    <property type="match status" value="1"/>
</dbReference>
<dbReference type="AlphaFoldDB" id="A0A250AXT4"/>
<name>A0A250AXT4_9GAMM</name>
<comment type="catalytic activity">
    <reaction evidence="5">
        <text>6-phospho-D-glucono-1,5-lactone + H2O = 6-phospho-D-gluconate + H(+)</text>
        <dbReference type="Rhea" id="RHEA:12556"/>
        <dbReference type="ChEBI" id="CHEBI:15377"/>
        <dbReference type="ChEBI" id="CHEBI:15378"/>
        <dbReference type="ChEBI" id="CHEBI:57955"/>
        <dbReference type="ChEBI" id="CHEBI:58759"/>
        <dbReference type="EC" id="3.1.1.31"/>
    </reaction>
</comment>
<dbReference type="PANTHER" id="PTHR30344:SF1">
    <property type="entry name" value="6-PHOSPHOGLUCONOLACTONASE"/>
    <property type="match status" value="1"/>
</dbReference>
<dbReference type="UniPathway" id="UPA00115">
    <property type="reaction ID" value="UER00409"/>
</dbReference>
<dbReference type="HAMAP" id="MF_01605">
    <property type="entry name" value="6P_gluconolactonase"/>
    <property type="match status" value="1"/>
</dbReference>
<dbReference type="EMBL" id="CP014136">
    <property type="protein sequence ID" value="ATA18788.1"/>
    <property type="molecule type" value="Genomic_DNA"/>
</dbReference>
<evidence type="ECO:0000256" key="1">
    <source>
        <dbReference type="ARBA" id="ARBA00005564"/>
    </source>
</evidence>
<keyword evidence="3 5" id="KW-0378">Hydrolase</keyword>
<dbReference type="GO" id="GO:0017057">
    <property type="term" value="F:6-phosphogluconolactonase activity"/>
    <property type="evidence" value="ECO:0007669"/>
    <property type="project" value="UniProtKB-UniRule"/>
</dbReference>
<comment type="function">
    <text evidence="5">Catalyzes the hydrolysis of 6-phosphogluconolactone to 6-phosphogluconate.</text>
</comment>
<evidence type="ECO:0000313" key="7">
    <source>
        <dbReference type="Proteomes" id="UP000217182"/>
    </source>
</evidence>
<keyword evidence="4 5" id="KW-0119">Carbohydrate metabolism</keyword>
<evidence type="ECO:0000256" key="3">
    <source>
        <dbReference type="ARBA" id="ARBA00022801"/>
    </source>
</evidence>
<comment type="similarity">
    <text evidence="1 5">Belongs to the cycloisomerase 2 family.</text>
</comment>
<dbReference type="PANTHER" id="PTHR30344">
    <property type="entry name" value="6-PHOSPHOGLUCONOLACTONASE-RELATED"/>
    <property type="match status" value="1"/>
</dbReference>
<keyword evidence="2 5" id="KW-0313">Glucose metabolism</keyword>
<dbReference type="RefSeq" id="WP_095845394.1">
    <property type="nucleotide sequence ID" value="NZ_CP014136.1"/>
</dbReference>
<dbReference type="Pfam" id="PF10282">
    <property type="entry name" value="Lactonase"/>
    <property type="match status" value="1"/>
</dbReference>
<dbReference type="KEGG" id="gqu:AWC35_05190"/>
<dbReference type="EC" id="3.1.1.31" evidence="5"/>
<proteinExistence type="inferred from homology"/>
<dbReference type="NCBIfam" id="NF008258">
    <property type="entry name" value="PRK11028.1"/>
    <property type="match status" value="1"/>
</dbReference>
<reference evidence="6 7" key="1">
    <citation type="submission" date="2016-01" db="EMBL/GenBank/DDBJ databases">
        <authorList>
            <person name="Oliw E.H."/>
        </authorList>
    </citation>
    <scope>NUCLEOTIDE SEQUENCE [LARGE SCALE GENOMIC DNA]</scope>
    <source>
        <strain evidence="6 7">FRB97</strain>
    </source>
</reference>
<organism evidence="6 7">
    <name type="scientific">Gibbsiella quercinecans</name>
    <dbReference type="NCBI Taxonomy" id="929813"/>
    <lineage>
        <taxon>Bacteria</taxon>
        <taxon>Pseudomonadati</taxon>
        <taxon>Pseudomonadota</taxon>
        <taxon>Gammaproteobacteria</taxon>
        <taxon>Enterobacterales</taxon>
        <taxon>Yersiniaceae</taxon>
        <taxon>Gibbsiella</taxon>
    </lineage>
</organism>
<dbReference type="Proteomes" id="UP000217182">
    <property type="component" value="Chromosome"/>
</dbReference>
<dbReference type="GO" id="GO:0009051">
    <property type="term" value="P:pentose-phosphate shunt, oxidative branch"/>
    <property type="evidence" value="ECO:0007669"/>
    <property type="project" value="UniProtKB-UniRule"/>
</dbReference>
<evidence type="ECO:0000256" key="4">
    <source>
        <dbReference type="ARBA" id="ARBA00023277"/>
    </source>
</evidence>
<evidence type="ECO:0000256" key="2">
    <source>
        <dbReference type="ARBA" id="ARBA00022526"/>
    </source>
</evidence>
<dbReference type="InterPro" id="IPR015943">
    <property type="entry name" value="WD40/YVTN_repeat-like_dom_sf"/>
</dbReference>
<accession>A0A250AXT4</accession>
<dbReference type="InterPro" id="IPR050282">
    <property type="entry name" value="Cycloisomerase_2"/>
</dbReference>
<comment type="pathway">
    <text evidence="5">Carbohydrate degradation; pentose phosphate pathway; D-ribulose 5-phosphate from D-glucose 6-phosphate (oxidative stage): step 2/3.</text>
</comment>
<dbReference type="SUPFAM" id="SSF50974">
    <property type="entry name" value="Nitrous oxide reductase, N-terminal domain"/>
    <property type="match status" value="1"/>
</dbReference>
<protein>
    <recommendedName>
        <fullName evidence="5">6-phosphogluconolactonase</fullName>
        <shortName evidence="5">6-P-gluconolactonase</shortName>
        <ecNumber evidence="5">3.1.1.31</ecNumber>
    </recommendedName>
</protein>
<dbReference type="InterPro" id="IPR019405">
    <property type="entry name" value="Lactonase_7-beta_prop"/>
</dbReference>
<dbReference type="GO" id="GO:0006006">
    <property type="term" value="P:glucose metabolic process"/>
    <property type="evidence" value="ECO:0007669"/>
    <property type="project" value="UniProtKB-KW"/>
</dbReference>
<gene>
    <name evidence="5" type="primary">pgl</name>
    <name evidence="6" type="ORF">AWC35_05190</name>
</gene>